<dbReference type="Gene3D" id="1.10.10.10">
    <property type="entry name" value="Winged helix-like DNA-binding domain superfamily/Winged helix DNA-binding domain"/>
    <property type="match status" value="1"/>
</dbReference>
<keyword evidence="6" id="KW-1185">Reference proteome</keyword>
<dbReference type="GO" id="GO:0003677">
    <property type="term" value="F:DNA binding"/>
    <property type="evidence" value="ECO:0007669"/>
    <property type="project" value="UniProtKB-KW"/>
</dbReference>
<comment type="caution">
    <text evidence="5">The sequence shown here is derived from an EMBL/GenBank/DDBJ whole genome shotgun (WGS) entry which is preliminary data.</text>
</comment>
<evidence type="ECO:0000313" key="5">
    <source>
        <dbReference type="EMBL" id="SFQ86017.1"/>
    </source>
</evidence>
<keyword evidence="2 5" id="KW-0238">DNA-binding</keyword>
<sequence length="157" mass="19017">MSEYPKEIKEQLEHMDRMKDTFFRHKKKLVEELCSKLPYNITPTKYYMLKFIYEKEKCMVVDVSKKLELSSGATTITLNQLEEYNLIERRRDSRDRRIVWLTLSEQGKELVRNALKKRDEFWGKMLAVLTEEETKEYFRILEKIENGIERNLDGIKR</sequence>
<proteinExistence type="predicted"/>
<dbReference type="InterPro" id="IPR036390">
    <property type="entry name" value="WH_DNA-bd_sf"/>
</dbReference>
<keyword evidence="3" id="KW-0804">Transcription</keyword>
<protein>
    <submittedName>
        <fullName evidence="5">DNA-binding transcriptional regulator, MarR family</fullName>
    </submittedName>
</protein>
<name>A0A1I6BYQ4_9BACI</name>
<dbReference type="EMBL" id="FOXX01000017">
    <property type="protein sequence ID" value="SFQ86017.1"/>
    <property type="molecule type" value="Genomic_DNA"/>
</dbReference>
<evidence type="ECO:0000256" key="1">
    <source>
        <dbReference type="ARBA" id="ARBA00023015"/>
    </source>
</evidence>
<dbReference type="PRINTS" id="PR00598">
    <property type="entry name" value="HTHMARR"/>
</dbReference>
<dbReference type="Pfam" id="PF01047">
    <property type="entry name" value="MarR"/>
    <property type="match status" value="1"/>
</dbReference>
<accession>A0A1I6BYQ4</accession>
<dbReference type="SUPFAM" id="SSF46785">
    <property type="entry name" value="Winged helix' DNA-binding domain"/>
    <property type="match status" value="1"/>
</dbReference>
<dbReference type="RefSeq" id="WP_061802961.1">
    <property type="nucleotide sequence ID" value="NZ_FOXX01000017.1"/>
</dbReference>
<dbReference type="SMART" id="SM00347">
    <property type="entry name" value="HTH_MARR"/>
    <property type="match status" value="1"/>
</dbReference>
<dbReference type="InterPro" id="IPR000835">
    <property type="entry name" value="HTH_MarR-typ"/>
</dbReference>
<reference evidence="5 6" key="1">
    <citation type="submission" date="2016-10" db="EMBL/GenBank/DDBJ databases">
        <authorList>
            <person name="Varghese N."/>
            <person name="Submissions S."/>
        </authorList>
    </citation>
    <scope>NUCLEOTIDE SEQUENCE [LARGE SCALE GENOMIC DNA]</scope>
    <source>
        <strain evidence="5 6">DSM 13796</strain>
    </source>
</reference>
<evidence type="ECO:0000256" key="2">
    <source>
        <dbReference type="ARBA" id="ARBA00023125"/>
    </source>
</evidence>
<dbReference type="InterPro" id="IPR036388">
    <property type="entry name" value="WH-like_DNA-bd_sf"/>
</dbReference>
<dbReference type="PANTHER" id="PTHR42756">
    <property type="entry name" value="TRANSCRIPTIONAL REGULATOR, MARR"/>
    <property type="match status" value="1"/>
</dbReference>
<dbReference type="GeneID" id="93713072"/>
<dbReference type="Proteomes" id="UP000182762">
    <property type="component" value="Unassembled WGS sequence"/>
</dbReference>
<dbReference type="PROSITE" id="PS50995">
    <property type="entry name" value="HTH_MARR_2"/>
    <property type="match status" value="1"/>
</dbReference>
<dbReference type="PANTHER" id="PTHR42756:SF1">
    <property type="entry name" value="TRANSCRIPTIONAL REPRESSOR OF EMRAB OPERON"/>
    <property type="match status" value="1"/>
</dbReference>
<feature type="domain" description="HTH marR-type" evidence="4">
    <location>
        <begin position="5"/>
        <end position="146"/>
    </location>
</feature>
<evidence type="ECO:0000259" key="4">
    <source>
        <dbReference type="PROSITE" id="PS50995"/>
    </source>
</evidence>
<evidence type="ECO:0000313" key="6">
    <source>
        <dbReference type="Proteomes" id="UP000182762"/>
    </source>
</evidence>
<gene>
    <name evidence="5" type="ORF">SAMN02745910_04539</name>
</gene>
<organism evidence="5 6">
    <name type="scientific">Priestia endophytica DSM 13796</name>
    <dbReference type="NCBI Taxonomy" id="1121089"/>
    <lineage>
        <taxon>Bacteria</taxon>
        <taxon>Bacillati</taxon>
        <taxon>Bacillota</taxon>
        <taxon>Bacilli</taxon>
        <taxon>Bacillales</taxon>
        <taxon>Bacillaceae</taxon>
        <taxon>Priestia</taxon>
    </lineage>
</organism>
<keyword evidence="1" id="KW-0805">Transcription regulation</keyword>
<evidence type="ECO:0000256" key="3">
    <source>
        <dbReference type="ARBA" id="ARBA00023163"/>
    </source>
</evidence>